<dbReference type="EMBL" id="JAKKSL010000002">
    <property type="protein sequence ID" value="MCI2284512.1"/>
    <property type="molecule type" value="Genomic_DNA"/>
</dbReference>
<accession>A0ABS9X2N9</accession>
<feature type="transmembrane region" description="Helical" evidence="1">
    <location>
        <begin position="26"/>
        <end position="44"/>
    </location>
</feature>
<organism evidence="2 3">
    <name type="scientific">Colwellia maritima</name>
    <dbReference type="NCBI Taxonomy" id="2912588"/>
    <lineage>
        <taxon>Bacteria</taxon>
        <taxon>Pseudomonadati</taxon>
        <taxon>Pseudomonadota</taxon>
        <taxon>Gammaproteobacteria</taxon>
        <taxon>Alteromonadales</taxon>
        <taxon>Colwelliaceae</taxon>
        <taxon>Colwellia</taxon>
    </lineage>
</organism>
<protein>
    <submittedName>
        <fullName evidence="2">Uncharacterized protein</fullName>
    </submittedName>
</protein>
<proteinExistence type="predicted"/>
<reference evidence="2" key="1">
    <citation type="submission" date="2022-01" db="EMBL/GenBank/DDBJ databases">
        <title>Colwellia maritima, isolated from seawater.</title>
        <authorList>
            <person name="Kristyanto S."/>
            <person name="Jung J."/>
            <person name="Jeon C.O."/>
        </authorList>
    </citation>
    <scope>NUCLEOTIDE SEQUENCE</scope>
    <source>
        <strain evidence="2">MSW7</strain>
    </source>
</reference>
<keyword evidence="1" id="KW-1133">Transmembrane helix</keyword>
<keyword evidence="1" id="KW-0812">Transmembrane</keyword>
<evidence type="ECO:0000313" key="2">
    <source>
        <dbReference type="EMBL" id="MCI2284512.1"/>
    </source>
</evidence>
<dbReference type="Proteomes" id="UP001139646">
    <property type="component" value="Unassembled WGS sequence"/>
</dbReference>
<keyword evidence="1" id="KW-0472">Membrane</keyword>
<gene>
    <name evidence="2" type="ORF">L3081_15350</name>
</gene>
<name>A0ABS9X2N9_9GAMM</name>
<comment type="caution">
    <text evidence="2">The sequence shown here is derived from an EMBL/GenBank/DDBJ whole genome shotgun (WGS) entry which is preliminary data.</text>
</comment>
<sequence>MMAIFFTKYFVGFAAARELPLIKEVIFIVSISTLYGMFSGVFLSRSFIMFKASKVSA</sequence>
<keyword evidence="3" id="KW-1185">Reference proteome</keyword>
<evidence type="ECO:0000256" key="1">
    <source>
        <dbReference type="SAM" id="Phobius"/>
    </source>
</evidence>
<evidence type="ECO:0000313" key="3">
    <source>
        <dbReference type="Proteomes" id="UP001139646"/>
    </source>
</evidence>
<dbReference type="RefSeq" id="WP_242286942.1">
    <property type="nucleotide sequence ID" value="NZ_JAKKSL010000002.1"/>
</dbReference>